<dbReference type="GO" id="GO:0003677">
    <property type="term" value="F:DNA binding"/>
    <property type="evidence" value="ECO:0007669"/>
    <property type="project" value="UniProtKB-KW"/>
</dbReference>
<dbReference type="PANTHER" id="PTHR46797">
    <property type="entry name" value="HTH-TYPE TRANSCRIPTIONAL REGULATOR"/>
    <property type="match status" value="1"/>
</dbReference>
<feature type="domain" description="HTH cro/C1-type" evidence="3">
    <location>
        <begin position="125"/>
        <end position="179"/>
    </location>
</feature>
<dbReference type="SUPFAM" id="SSF51182">
    <property type="entry name" value="RmlC-like cupins"/>
    <property type="match status" value="1"/>
</dbReference>
<dbReference type="InterPro" id="IPR013096">
    <property type="entry name" value="Cupin_2"/>
</dbReference>
<dbReference type="SUPFAM" id="SSF47413">
    <property type="entry name" value="lambda repressor-like DNA-binding domains"/>
    <property type="match status" value="1"/>
</dbReference>
<reference evidence="4 5" key="1">
    <citation type="submission" date="2014-02" db="EMBL/GenBank/DDBJ databases">
        <title>The small core and large imbalanced accessory genome model reveals a collaborative survival strategy of Sorangium cellulosum strains in nature.</title>
        <authorList>
            <person name="Han K."/>
            <person name="Peng R."/>
            <person name="Blom J."/>
            <person name="Li Y.-Z."/>
        </authorList>
    </citation>
    <scope>NUCLEOTIDE SEQUENCE [LARGE SCALE GENOMIC DNA]</scope>
    <source>
        <strain evidence="4 5">So0157-25</strain>
    </source>
</reference>
<dbReference type="Gene3D" id="1.10.260.40">
    <property type="entry name" value="lambda repressor-like DNA-binding domains"/>
    <property type="match status" value="1"/>
</dbReference>
<sequence length="301" mass="31666">MVVPRVDVGASLADTMKPVRQSARRTSPEGISGERFHRSLNASGLTNGTDAAAESNGSALSLAAPSSHRAPESAAGPASAYSSAGRGPTAPPQRDAGEAPEDAGAQEVAPQDASSALTAIVGANLRRLRTKRGLSLERLAKASSVSRAMLSQIELGQSTPTINVLWKIARALGVPFSALISDQSIRGTAIIPAARAKVLTSHDGAFSSRALFPFDVPRTVEFYELKLAPLATEHADPHPPGTIENLVVTSGMLEMIVGAERHLLGTGDAILFEADVPHQYRNPTKQEVIMYLVMTYVEKTG</sequence>
<dbReference type="Pfam" id="PF07883">
    <property type="entry name" value="Cupin_2"/>
    <property type="match status" value="1"/>
</dbReference>
<dbReference type="GO" id="GO:0005829">
    <property type="term" value="C:cytosol"/>
    <property type="evidence" value="ECO:0007669"/>
    <property type="project" value="TreeGrafter"/>
</dbReference>
<dbReference type="PANTHER" id="PTHR46797:SF1">
    <property type="entry name" value="METHYLPHOSPHONATE SYNTHASE"/>
    <property type="match status" value="1"/>
</dbReference>
<dbReference type="InterPro" id="IPR050807">
    <property type="entry name" value="TransReg_Diox_bact_type"/>
</dbReference>
<protein>
    <submittedName>
        <fullName evidence="4">Transcriptional regulator</fullName>
    </submittedName>
</protein>
<evidence type="ECO:0000313" key="4">
    <source>
        <dbReference type="EMBL" id="KYF56595.1"/>
    </source>
</evidence>
<evidence type="ECO:0000256" key="2">
    <source>
        <dbReference type="SAM" id="MobiDB-lite"/>
    </source>
</evidence>
<dbReference type="AlphaFoldDB" id="A0A150PLM6"/>
<dbReference type="GO" id="GO:0003700">
    <property type="term" value="F:DNA-binding transcription factor activity"/>
    <property type="evidence" value="ECO:0007669"/>
    <property type="project" value="TreeGrafter"/>
</dbReference>
<dbReference type="InterPro" id="IPR010982">
    <property type="entry name" value="Lambda_DNA-bd_dom_sf"/>
</dbReference>
<evidence type="ECO:0000313" key="5">
    <source>
        <dbReference type="Proteomes" id="UP000075420"/>
    </source>
</evidence>
<proteinExistence type="predicted"/>
<dbReference type="CDD" id="cd02209">
    <property type="entry name" value="cupin_XRE_C"/>
    <property type="match status" value="1"/>
</dbReference>
<organism evidence="4 5">
    <name type="scientific">Sorangium cellulosum</name>
    <name type="common">Polyangium cellulosum</name>
    <dbReference type="NCBI Taxonomy" id="56"/>
    <lineage>
        <taxon>Bacteria</taxon>
        <taxon>Pseudomonadati</taxon>
        <taxon>Myxococcota</taxon>
        <taxon>Polyangia</taxon>
        <taxon>Polyangiales</taxon>
        <taxon>Polyangiaceae</taxon>
        <taxon>Sorangium</taxon>
    </lineage>
</organism>
<comment type="caution">
    <text evidence="4">The sequence shown here is derived from an EMBL/GenBank/DDBJ whole genome shotgun (WGS) entry which is preliminary data.</text>
</comment>
<dbReference type="PROSITE" id="PS50943">
    <property type="entry name" value="HTH_CROC1"/>
    <property type="match status" value="1"/>
</dbReference>
<keyword evidence="1" id="KW-0238">DNA-binding</keyword>
<dbReference type="CDD" id="cd00093">
    <property type="entry name" value="HTH_XRE"/>
    <property type="match status" value="1"/>
</dbReference>
<gene>
    <name evidence="4" type="ORF">BE08_43615</name>
</gene>
<dbReference type="Proteomes" id="UP000075420">
    <property type="component" value="Unassembled WGS sequence"/>
</dbReference>
<feature type="region of interest" description="Disordered" evidence="2">
    <location>
        <begin position="1"/>
        <end position="113"/>
    </location>
</feature>
<dbReference type="EMBL" id="JELY01001197">
    <property type="protein sequence ID" value="KYF56595.1"/>
    <property type="molecule type" value="Genomic_DNA"/>
</dbReference>
<evidence type="ECO:0000259" key="3">
    <source>
        <dbReference type="PROSITE" id="PS50943"/>
    </source>
</evidence>
<dbReference type="InterPro" id="IPR001387">
    <property type="entry name" value="Cro/C1-type_HTH"/>
</dbReference>
<dbReference type="Gene3D" id="2.60.120.10">
    <property type="entry name" value="Jelly Rolls"/>
    <property type="match status" value="1"/>
</dbReference>
<feature type="compositionally biased region" description="Low complexity" evidence="2">
    <location>
        <begin position="72"/>
        <end position="88"/>
    </location>
</feature>
<dbReference type="Pfam" id="PF01381">
    <property type="entry name" value="HTH_3"/>
    <property type="match status" value="1"/>
</dbReference>
<evidence type="ECO:0000256" key="1">
    <source>
        <dbReference type="ARBA" id="ARBA00023125"/>
    </source>
</evidence>
<dbReference type="InterPro" id="IPR011051">
    <property type="entry name" value="RmlC_Cupin_sf"/>
</dbReference>
<dbReference type="InterPro" id="IPR014710">
    <property type="entry name" value="RmlC-like_jellyroll"/>
</dbReference>
<dbReference type="SMART" id="SM00530">
    <property type="entry name" value="HTH_XRE"/>
    <property type="match status" value="1"/>
</dbReference>
<accession>A0A150PLM6</accession>
<name>A0A150PLM6_SORCE</name>
<feature type="compositionally biased region" description="Polar residues" evidence="2">
    <location>
        <begin position="40"/>
        <end position="59"/>
    </location>
</feature>